<keyword evidence="9" id="KW-0472">Membrane</keyword>
<evidence type="ECO:0000313" key="13">
    <source>
        <dbReference type="Ensembl" id="ENSOANP00000046655.1"/>
    </source>
</evidence>
<keyword evidence="8 10" id="KW-0333">Golgi apparatus</keyword>
<name>A0A6I8NZ39_ORNAN</name>
<evidence type="ECO:0000256" key="2">
    <source>
        <dbReference type="ARBA" id="ARBA00008661"/>
    </source>
</evidence>
<feature type="compositionally biased region" description="Pro residues" evidence="11">
    <location>
        <begin position="28"/>
        <end position="58"/>
    </location>
</feature>
<dbReference type="InParanoid" id="A0A6I8NZ39"/>
<evidence type="ECO:0000256" key="1">
    <source>
        <dbReference type="ARBA" id="ARBA00004323"/>
    </source>
</evidence>
<dbReference type="GO" id="GO:0006493">
    <property type="term" value="P:protein O-linked glycosylation"/>
    <property type="evidence" value="ECO:0000318"/>
    <property type="project" value="GO_Central"/>
</dbReference>
<evidence type="ECO:0000256" key="8">
    <source>
        <dbReference type="ARBA" id="ARBA00023034"/>
    </source>
</evidence>
<feature type="region of interest" description="Disordered" evidence="11">
    <location>
        <begin position="26"/>
        <end position="103"/>
    </location>
</feature>
<evidence type="ECO:0000256" key="12">
    <source>
        <dbReference type="SAM" id="SignalP"/>
    </source>
</evidence>
<keyword evidence="6" id="KW-0735">Signal-anchor</keyword>
<organism evidence="13 14">
    <name type="scientific">Ornithorhynchus anatinus</name>
    <name type="common">Duckbill platypus</name>
    <dbReference type="NCBI Taxonomy" id="9258"/>
    <lineage>
        <taxon>Eukaryota</taxon>
        <taxon>Metazoa</taxon>
        <taxon>Chordata</taxon>
        <taxon>Craniata</taxon>
        <taxon>Vertebrata</taxon>
        <taxon>Euteleostomi</taxon>
        <taxon>Mammalia</taxon>
        <taxon>Monotremata</taxon>
        <taxon>Ornithorhynchidae</taxon>
        <taxon>Ornithorhynchus</taxon>
    </lineage>
</organism>
<evidence type="ECO:0000256" key="6">
    <source>
        <dbReference type="ARBA" id="ARBA00022968"/>
    </source>
</evidence>
<sequence length="387" mass="41434">MRCTKCLLSGAALLTLLALKLYVDRGPEPPPAPPAGGGPRPPAPPGPRPRPRPSPRCPPTSRGAWASRRPRPRPTGTGSSGGCGASRRGPGRGTARGGGCGPPGARPPYLLLAVKSAPGRFAQRQAVRETWGREAGGVRRLFLLGSARGEHQPDLGPLVGRESRRHGDLLLWDFQDVAFNRTLKDLLFLGWLARRCPRVPFVLRAEDDAFVHVEALLGLLRGLDPARARTLYLGQVFARAAPFRSPGSPYYVPESFYAGAYPAYAGGGGYVFAGRLGPWLLRAAARVAPFPIEDVYAGLCFRALGLEPRAHPGFRTDDGLAEAQRDDPCAHRRLLLVRPRGPRQTLRLCGDPRTRPSPTGAGPSGQPADGRLGLRGGAPHCSKWSRG</sequence>
<keyword evidence="3 10" id="KW-0328">Glycosyltransferase</keyword>
<dbReference type="GO" id="GO:0030311">
    <property type="term" value="P:poly-N-acetyllactosamine biosynthetic process"/>
    <property type="evidence" value="ECO:0000318"/>
    <property type="project" value="GO_Central"/>
</dbReference>
<dbReference type="OMA" id="NCPRARF"/>
<feature type="signal peptide" evidence="12">
    <location>
        <begin position="1"/>
        <end position="18"/>
    </location>
</feature>
<dbReference type="Ensembl" id="ENSOANT00000052338.1">
    <property type="protein sequence ID" value="ENSOANP00000046655.1"/>
    <property type="gene ID" value="ENSOANG00000041802.1"/>
</dbReference>
<dbReference type="Proteomes" id="UP000002279">
    <property type="component" value="Chromosome 5"/>
</dbReference>
<keyword evidence="5" id="KW-0812">Transmembrane</keyword>
<accession>A0A6I8NZ39</accession>
<evidence type="ECO:0000256" key="5">
    <source>
        <dbReference type="ARBA" id="ARBA00022692"/>
    </source>
</evidence>
<dbReference type="InterPro" id="IPR002659">
    <property type="entry name" value="Glyco_trans_31"/>
</dbReference>
<dbReference type="PANTHER" id="PTHR11214:SF87">
    <property type="entry name" value="UDP-GLCNAC:BETAGAL BETA-1,3-N-ACETYLGLUCOSAMINYLTRANSFERASE 8"/>
    <property type="match status" value="1"/>
</dbReference>
<feature type="compositionally biased region" description="Gly residues" evidence="11">
    <location>
        <begin position="91"/>
        <end position="102"/>
    </location>
</feature>
<feature type="chain" id="PRO_5026157100" description="Hexosyltransferase" evidence="12">
    <location>
        <begin position="19"/>
        <end position="387"/>
    </location>
</feature>
<evidence type="ECO:0000256" key="7">
    <source>
        <dbReference type="ARBA" id="ARBA00022989"/>
    </source>
</evidence>
<protein>
    <recommendedName>
        <fullName evidence="10">Hexosyltransferase</fullName>
        <ecNumber evidence="10">2.4.1.-</ecNumber>
    </recommendedName>
</protein>
<evidence type="ECO:0000256" key="3">
    <source>
        <dbReference type="ARBA" id="ARBA00022676"/>
    </source>
</evidence>
<dbReference type="GO" id="GO:0000139">
    <property type="term" value="C:Golgi membrane"/>
    <property type="evidence" value="ECO:0000318"/>
    <property type="project" value="GO_Central"/>
</dbReference>
<comment type="subcellular location">
    <subcellularLocation>
        <location evidence="1 10">Golgi apparatus membrane</location>
        <topology evidence="1 10">Single-pass type II membrane protein</topology>
    </subcellularLocation>
</comment>
<evidence type="ECO:0000256" key="11">
    <source>
        <dbReference type="SAM" id="MobiDB-lite"/>
    </source>
</evidence>
<comment type="similarity">
    <text evidence="2 10">Belongs to the glycosyltransferase 31 family.</text>
</comment>
<dbReference type="AlphaFoldDB" id="A0A6I8NZ39"/>
<dbReference type="Gene3D" id="3.90.550.50">
    <property type="match status" value="1"/>
</dbReference>
<dbReference type="Bgee" id="ENSOANG00000041802">
    <property type="expression patterns" value="Expressed in heart and 7 other cell types or tissues"/>
</dbReference>
<reference evidence="13" key="3">
    <citation type="submission" date="2025-09" db="UniProtKB">
        <authorList>
            <consortium name="Ensembl"/>
        </authorList>
    </citation>
    <scope>IDENTIFICATION</scope>
    <source>
        <strain evidence="13">Glennie</strain>
    </source>
</reference>
<evidence type="ECO:0000256" key="4">
    <source>
        <dbReference type="ARBA" id="ARBA00022679"/>
    </source>
</evidence>
<reference evidence="13" key="2">
    <citation type="submission" date="2025-08" db="UniProtKB">
        <authorList>
            <consortium name="Ensembl"/>
        </authorList>
    </citation>
    <scope>IDENTIFICATION</scope>
    <source>
        <strain evidence="13">Glennie</strain>
    </source>
</reference>
<dbReference type="PANTHER" id="PTHR11214">
    <property type="entry name" value="BETA-1,3-N-ACETYLGLUCOSAMINYLTRANSFERASE"/>
    <property type="match status" value="1"/>
</dbReference>
<dbReference type="Pfam" id="PF01762">
    <property type="entry name" value="Galactosyl_T"/>
    <property type="match status" value="1"/>
</dbReference>
<keyword evidence="12" id="KW-0732">Signal</keyword>
<dbReference type="GeneTree" id="ENSGT00940000161895"/>
<keyword evidence="4" id="KW-0808">Transferase</keyword>
<evidence type="ECO:0000313" key="14">
    <source>
        <dbReference type="Proteomes" id="UP000002279"/>
    </source>
</evidence>
<proteinExistence type="inferred from homology"/>
<reference evidence="13 14" key="1">
    <citation type="journal article" date="2008" name="Nature">
        <title>Genome analysis of the platypus reveals unique signatures of evolution.</title>
        <authorList>
            <person name="Warren W.C."/>
            <person name="Hillier L.W."/>
            <person name="Marshall Graves J.A."/>
            <person name="Birney E."/>
            <person name="Ponting C.P."/>
            <person name="Grutzner F."/>
            <person name="Belov K."/>
            <person name="Miller W."/>
            <person name="Clarke L."/>
            <person name="Chinwalla A.T."/>
            <person name="Yang S.P."/>
            <person name="Heger A."/>
            <person name="Locke D.P."/>
            <person name="Miethke P."/>
            <person name="Waters P.D."/>
            <person name="Veyrunes F."/>
            <person name="Fulton L."/>
            <person name="Fulton B."/>
            <person name="Graves T."/>
            <person name="Wallis J."/>
            <person name="Puente X.S."/>
            <person name="Lopez-Otin C."/>
            <person name="Ordonez G.R."/>
            <person name="Eichler E.E."/>
            <person name="Chen L."/>
            <person name="Cheng Z."/>
            <person name="Deakin J.E."/>
            <person name="Alsop A."/>
            <person name="Thompson K."/>
            <person name="Kirby P."/>
            <person name="Papenfuss A.T."/>
            <person name="Wakefield M.J."/>
            <person name="Olender T."/>
            <person name="Lancet D."/>
            <person name="Huttley G.A."/>
            <person name="Smit A.F."/>
            <person name="Pask A."/>
            <person name="Temple-Smith P."/>
            <person name="Batzer M.A."/>
            <person name="Walker J.A."/>
            <person name="Konkel M.K."/>
            <person name="Harris R.S."/>
            <person name="Whittington C.M."/>
            <person name="Wong E.S."/>
            <person name="Gemmell N.J."/>
            <person name="Buschiazzo E."/>
            <person name="Vargas Jentzsch I.M."/>
            <person name="Merkel A."/>
            <person name="Schmitz J."/>
            <person name="Zemann A."/>
            <person name="Churakov G."/>
            <person name="Kriegs J.O."/>
            <person name="Brosius J."/>
            <person name="Murchison E.P."/>
            <person name="Sachidanandam R."/>
            <person name="Smith C."/>
            <person name="Hannon G.J."/>
            <person name="Tsend-Ayush E."/>
            <person name="McMillan D."/>
            <person name="Attenborough R."/>
            <person name="Rens W."/>
            <person name="Ferguson-Smith M."/>
            <person name="Lefevre C.M."/>
            <person name="Sharp J.A."/>
            <person name="Nicholas K.R."/>
            <person name="Ray D.A."/>
            <person name="Kube M."/>
            <person name="Reinhardt R."/>
            <person name="Pringle T.H."/>
            <person name="Taylor J."/>
            <person name="Jones R.C."/>
            <person name="Nixon B."/>
            <person name="Dacheux J.L."/>
            <person name="Niwa H."/>
            <person name="Sekita Y."/>
            <person name="Huang X."/>
            <person name="Stark A."/>
            <person name="Kheradpour P."/>
            <person name="Kellis M."/>
            <person name="Flicek P."/>
            <person name="Chen Y."/>
            <person name="Webber C."/>
            <person name="Hardison R."/>
            <person name="Nelson J."/>
            <person name="Hallsworth-Pepin K."/>
            <person name="Delehaunty K."/>
            <person name="Markovic C."/>
            <person name="Minx P."/>
            <person name="Feng Y."/>
            <person name="Kremitzki C."/>
            <person name="Mitreva M."/>
            <person name="Glasscock J."/>
            <person name="Wylie T."/>
            <person name="Wohldmann P."/>
            <person name="Thiru P."/>
            <person name="Nhan M.N."/>
            <person name="Pohl C.S."/>
            <person name="Smith S.M."/>
            <person name="Hou S."/>
            <person name="Nefedov M."/>
            <person name="de Jong P.J."/>
            <person name="Renfree M.B."/>
            <person name="Mardis E.R."/>
            <person name="Wilson R.K."/>
        </authorList>
    </citation>
    <scope>NUCLEOTIDE SEQUENCE [LARGE SCALE GENOMIC DNA]</scope>
    <source>
        <strain evidence="13 14">Glennie</strain>
    </source>
</reference>
<feature type="region of interest" description="Disordered" evidence="11">
    <location>
        <begin position="344"/>
        <end position="387"/>
    </location>
</feature>
<dbReference type="FunCoup" id="A0A6I8NZ39">
    <property type="interactions" value="28"/>
</dbReference>
<gene>
    <name evidence="13" type="primary">B3GNT8</name>
</gene>
<evidence type="ECO:0000256" key="9">
    <source>
        <dbReference type="ARBA" id="ARBA00023136"/>
    </source>
</evidence>
<evidence type="ECO:0000256" key="10">
    <source>
        <dbReference type="RuleBase" id="RU363063"/>
    </source>
</evidence>
<keyword evidence="7" id="KW-1133">Transmembrane helix</keyword>
<dbReference type="GO" id="GO:0016262">
    <property type="term" value="F:protein N-acetylglucosaminyltransferase activity"/>
    <property type="evidence" value="ECO:0000318"/>
    <property type="project" value="GO_Central"/>
</dbReference>
<dbReference type="EC" id="2.4.1.-" evidence="10"/>
<keyword evidence="14" id="KW-1185">Reference proteome</keyword>